<dbReference type="Proteomes" id="UP000012118">
    <property type="component" value="Unassembled WGS sequence"/>
</dbReference>
<comment type="caution">
    <text evidence="1">The sequence shown here is derived from an EMBL/GenBank/DDBJ whole genome shotgun (WGS) entry which is preliminary data.</text>
</comment>
<evidence type="ECO:0000313" key="1">
    <source>
        <dbReference type="EMBL" id="EMN88711.1"/>
    </source>
</evidence>
<reference evidence="1 2" key="1">
    <citation type="submission" date="2013-01" db="EMBL/GenBank/DDBJ databases">
        <authorList>
            <person name="Harkins D.M."/>
            <person name="Durkin A.S."/>
            <person name="Brinkac L.M."/>
            <person name="Haft D.H."/>
            <person name="Selengut J.D."/>
            <person name="Sanka R."/>
            <person name="DePew J."/>
            <person name="Purushe J."/>
            <person name="Chanthongthip A."/>
            <person name="Lattana O."/>
            <person name="Phetsouvanh R."/>
            <person name="Newton P.N."/>
            <person name="Vinetz J.M."/>
            <person name="Sutton G.G."/>
            <person name="Nierman W.C."/>
            <person name="Fouts D.E."/>
        </authorList>
    </citation>
    <scope>NUCLEOTIDE SEQUENCE [LARGE SCALE GENOMIC DNA]</scope>
    <source>
        <strain evidence="1 2">UI 13098</strain>
    </source>
</reference>
<protein>
    <submittedName>
        <fullName evidence="1">Uncharacterized protein</fullName>
    </submittedName>
</protein>
<sequence>MLKLNRFSSFRQALHSFRFSEIMLVTEKDRKNLKNQPNL</sequence>
<name>M6PZH3_9LEPT</name>
<dbReference type="EMBL" id="AHNU02000073">
    <property type="protein sequence ID" value="EMN88711.1"/>
    <property type="molecule type" value="Genomic_DNA"/>
</dbReference>
<proteinExistence type="predicted"/>
<dbReference type="AlphaFoldDB" id="M6PZH3"/>
<keyword evidence="2" id="KW-1185">Reference proteome</keyword>
<organism evidence="1 2">
    <name type="scientific">Leptospira weilii str. UI 13098</name>
    <dbReference type="NCBI Taxonomy" id="1088542"/>
    <lineage>
        <taxon>Bacteria</taxon>
        <taxon>Pseudomonadati</taxon>
        <taxon>Spirochaetota</taxon>
        <taxon>Spirochaetia</taxon>
        <taxon>Leptospirales</taxon>
        <taxon>Leptospiraceae</taxon>
        <taxon>Leptospira</taxon>
    </lineage>
</organism>
<evidence type="ECO:0000313" key="2">
    <source>
        <dbReference type="Proteomes" id="UP000012118"/>
    </source>
</evidence>
<accession>M6PZH3</accession>
<gene>
    <name evidence="1" type="ORF">LEP1GSC108_1402</name>
</gene>